<keyword evidence="2" id="KW-0812">Transmembrane</keyword>
<dbReference type="EMBL" id="JBBBDM010000017">
    <property type="protein sequence ID" value="MEI5688976.1"/>
    <property type="molecule type" value="Genomic_DNA"/>
</dbReference>
<dbReference type="Proteomes" id="UP001367771">
    <property type="component" value="Unassembled WGS sequence"/>
</dbReference>
<evidence type="ECO:0000313" key="3">
    <source>
        <dbReference type="EMBL" id="MEI5688976.1"/>
    </source>
</evidence>
<evidence type="ECO:0008006" key="5">
    <source>
        <dbReference type="Google" id="ProtNLM"/>
    </source>
</evidence>
<keyword evidence="2" id="KW-0472">Membrane</keyword>
<feature type="region of interest" description="Disordered" evidence="1">
    <location>
        <begin position="55"/>
        <end position="98"/>
    </location>
</feature>
<dbReference type="RefSeq" id="WP_336546142.1">
    <property type="nucleotide sequence ID" value="NZ_JBBBDM010000017.1"/>
</dbReference>
<evidence type="ECO:0000313" key="4">
    <source>
        <dbReference type="Proteomes" id="UP001367771"/>
    </source>
</evidence>
<organism evidence="3 4">
    <name type="scientific">Sphingomonas kyungheensis</name>
    <dbReference type="NCBI Taxonomy" id="1069987"/>
    <lineage>
        <taxon>Bacteria</taxon>
        <taxon>Pseudomonadati</taxon>
        <taxon>Pseudomonadota</taxon>
        <taxon>Alphaproteobacteria</taxon>
        <taxon>Sphingomonadales</taxon>
        <taxon>Sphingomonadaceae</taxon>
        <taxon>Sphingomonas</taxon>
    </lineage>
</organism>
<comment type="caution">
    <text evidence="3">The sequence shown here is derived from an EMBL/GenBank/DDBJ whole genome shotgun (WGS) entry which is preliminary data.</text>
</comment>
<feature type="transmembrane region" description="Helical" evidence="2">
    <location>
        <begin position="315"/>
        <end position="344"/>
    </location>
</feature>
<protein>
    <recommendedName>
        <fullName evidence="5">J domain-containing protein</fullName>
    </recommendedName>
</protein>
<reference evidence="3 4" key="1">
    <citation type="journal article" date="2013" name="Int. J. Syst. Evol. Microbiol.">
        <title>Sphingomonas kyungheensis sp. nov., a bacterium with ginsenoside-converting activity isolated from soil of a ginseng field.</title>
        <authorList>
            <person name="Son H.M."/>
            <person name="Yang J.E."/>
            <person name="Park Y."/>
            <person name="Han C.K."/>
            <person name="Kim S.G."/>
            <person name="Kook M."/>
            <person name="Yi T.H."/>
        </authorList>
    </citation>
    <scope>NUCLEOTIDE SEQUENCE [LARGE SCALE GENOMIC DNA]</scope>
    <source>
        <strain evidence="3 4">LMG 26582</strain>
    </source>
</reference>
<accession>A0ABU8H7D7</accession>
<sequence length="355" mass="39648">MNDAIWHRLKIAATRDEASIRRAYAVQLKRIDPEGEPAAFIALRHAFEQARAFARASPDEDEAAPFDASDTDAGIAPDAPASVTEVPNRIPEPAQAPAPLAAAPPAWMADVEAVERLIWSDTPAADIRDELIARTSRILQDPAMLSIAHAAEIERWMIDIAIDGMPRSDALLILAADHFDWVATAERWDCPPRIREVMKRYWDIGWIQSLDRDGRADERFDEVYALALLRDPSLPPRSGPAAMVAALLGVIRRHHPTALHDVSPAAVTAWDAYLTRRDARWYRRAGRWLLSLSPAAWYDRRQPGTQAILARIWQYLVWTIGGAAFLFLCLVLIAIGPIGWVAAYNMMSHRSGYRS</sequence>
<name>A0ABU8H7D7_9SPHN</name>
<evidence type="ECO:0000256" key="2">
    <source>
        <dbReference type="SAM" id="Phobius"/>
    </source>
</evidence>
<evidence type="ECO:0000256" key="1">
    <source>
        <dbReference type="SAM" id="MobiDB-lite"/>
    </source>
</evidence>
<proteinExistence type="predicted"/>
<keyword evidence="4" id="KW-1185">Reference proteome</keyword>
<keyword evidence="2" id="KW-1133">Transmembrane helix</keyword>
<gene>
    <name evidence="3" type="ORF">V8201_17930</name>
</gene>